<dbReference type="AlphaFoldDB" id="A0A3N4HG71"/>
<proteinExistence type="predicted"/>
<keyword evidence="2" id="KW-1133">Transmembrane helix</keyword>
<feature type="compositionally biased region" description="Basic and acidic residues" evidence="1">
    <location>
        <begin position="39"/>
        <end position="50"/>
    </location>
</feature>
<evidence type="ECO:0000313" key="4">
    <source>
        <dbReference type="Proteomes" id="UP000275078"/>
    </source>
</evidence>
<organism evidence="3 4">
    <name type="scientific">Ascobolus immersus RN42</name>
    <dbReference type="NCBI Taxonomy" id="1160509"/>
    <lineage>
        <taxon>Eukaryota</taxon>
        <taxon>Fungi</taxon>
        <taxon>Dikarya</taxon>
        <taxon>Ascomycota</taxon>
        <taxon>Pezizomycotina</taxon>
        <taxon>Pezizomycetes</taxon>
        <taxon>Pezizales</taxon>
        <taxon>Ascobolaceae</taxon>
        <taxon>Ascobolus</taxon>
    </lineage>
</organism>
<sequence length="204" mass="23448">MQLRAAYSQARITGSRYRIEVHHSYRSLLQTKTSSQTSRDQKPTTKHNDNLPKQQTRYFFSSIHTLRRSEPMLTSSLDPHYHQNPHQATNPQPQYKMFARTLINRNLAIRHSLLTRNTTFRSSLPIHHHQLHHQQTRNISRMGRFLNHTNTGYYLTIFAGICCAVFIYDIAKDIMVLGGTLFLGGGEKDEDEKKKGGDGGVIEG</sequence>
<dbReference type="Proteomes" id="UP000275078">
    <property type="component" value="Unassembled WGS sequence"/>
</dbReference>
<name>A0A3N4HG71_ASCIM</name>
<keyword evidence="4" id="KW-1185">Reference proteome</keyword>
<keyword evidence="2" id="KW-0812">Transmembrane</keyword>
<evidence type="ECO:0000256" key="1">
    <source>
        <dbReference type="SAM" id="MobiDB-lite"/>
    </source>
</evidence>
<feature type="region of interest" description="Disordered" evidence="1">
    <location>
        <begin position="29"/>
        <end position="56"/>
    </location>
</feature>
<reference evidence="3 4" key="1">
    <citation type="journal article" date="2018" name="Nat. Ecol. Evol.">
        <title>Pezizomycetes genomes reveal the molecular basis of ectomycorrhizal truffle lifestyle.</title>
        <authorList>
            <person name="Murat C."/>
            <person name="Payen T."/>
            <person name="Noel B."/>
            <person name="Kuo A."/>
            <person name="Morin E."/>
            <person name="Chen J."/>
            <person name="Kohler A."/>
            <person name="Krizsan K."/>
            <person name="Balestrini R."/>
            <person name="Da Silva C."/>
            <person name="Montanini B."/>
            <person name="Hainaut M."/>
            <person name="Levati E."/>
            <person name="Barry K.W."/>
            <person name="Belfiori B."/>
            <person name="Cichocki N."/>
            <person name="Clum A."/>
            <person name="Dockter R.B."/>
            <person name="Fauchery L."/>
            <person name="Guy J."/>
            <person name="Iotti M."/>
            <person name="Le Tacon F."/>
            <person name="Lindquist E.A."/>
            <person name="Lipzen A."/>
            <person name="Malagnac F."/>
            <person name="Mello A."/>
            <person name="Molinier V."/>
            <person name="Miyauchi S."/>
            <person name="Poulain J."/>
            <person name="Riccioni C."/>
            <person name="Rubini A."/>
            <person name="Sitrit Y."/>
            <person name="Splivallo R."/>
            <person name="Traeger S."/>
            <person name="Wang M."/>
            <person name="Zifcakova L."/>
            <person name="Wipf D."/>
            <person name="Zambonelli A."/>
            <person name="Paolocci F."/>
            <person name="Nowrousian M."/>
            <person name="Ottonello S."/>
            <person name="Baldrian P."/>
            <person name="Spatafora J.W."/>
            <person name="Henrissat B."/>
            <person name="Nagy L.G."/>
            <person name="Aury J.M."/>
            <person name="Wincker P."/>
            <person name="Grigoriev I.V."/>
            <person name="Bonfante P."/>
            <person name="Martin F.M."/>
        </authorList>
    </citation>
    <scope>NUCLEOTIDE SEQUENCE [LARGE SCALE GENOMIC DNA]</scope>
    <source>
        <strain evidence="3 4">RN42</strain>
    </source>
</reference>
<evidence type="ECO:0000256" key="2">
    <source>
        <dbReference type="SAM" id="Phobius"/>
    </source>
</evidence>
<accession>A0A3N4HG71</accession>
<gene>
    <name evidence="3" type="ORF">BJ508DRAFT_314146</name>
</gene>
<evidence type="ECO:0000313" key="3">
    <source>
        <dbReference type="EMBL" id="RPA73095.1"/>
    </source>
</evidence>
<feature type="transmembrane region" description="Helical" evidence="2">
    <location>
        <begin position="151"/>
        <end position="171"/>
    </location>
</feature>
<keyword evidence="2" id="KW-0472">Membrane</keyword>
<feature type="compositionally biased region" description="Low complexity" evidence="1">
    <location>
        <begin position="29"/>
        <end position="38"/>
    </location>
</feature>
<protein>
    <submittedName>
        <fullName evidence="3">Uncharacterized protein</fullName>
    </submittedName>
</protein>
<dbReference type="EMBL" id="ML119834">
    <property type="protein sequence ID" value="RPA73095.1"/>
    <property type="molecule type" value="Genomic_DNA"/>
</dbReference>